<reference evidence="16" key="1">
    <citation type="journal article" date="2015" name="Nat. Genet.">
        <title>The genome and transcriptome of the zoonotic hookworm Ancylostoma ceylanicum identify infection-specific gene families.</title>
        <authorList>
            <person name="Schwarz E.M."/>
            <person name="Hu Y."/>
            <person name="Antoshechkin I."/>
            <person name="Miller M.M."/>
            <person name="Sternberg P.W."/>
            <person name="Aroian R.V."/>
        </authorList>
    </citation>
    <scope>NUCLEOTIDE SEQUENCE</scope>
    <source>
        <strain evidence="16">HY135</strain>
    </source>
</reference>
<comment type="subcellular location">
    <subcellularLocation>
        <location evidence="1">Nucleus</location>
        <location evidence="1">Nuclear pore complex</location>
    </subcellularLocation>
</comment>
<dbReference type="Gene3D" id="3.30.70.330">
    <property type="match status" value="1"/>
</dbReference>
<dbReference type="GO" id="GO:0003676">
    <property type="term" value="F:nucleic acid binding"/>
    <property type="evidence" value="ECO:0007669"/>
    <property type="project" value="InterPro"/>
</dbReference>
<evidence type="ECO:0000256" key="13">
    <source>
        <dbReference type="SAM" id="MobiDB-lite"/>
    </source>
</evidence>
<dbReference type="GO" id="GO:0017056">
    <property type="term" value="F:structural constituent of nuclear pore"/>
    <property type="evidence" value="ECO:0007669"/>
    <property type="project" value="TreeGrafter"/>
</dbReference>
<evidence type="ECO:0000256" key="9">
    <source>
        <dbReference type="ARBA" id="ARBA00023242"/>
    </source>
</evidence>
<evidence type="ECO:0000256" key="6">
    <source>
        <dbReference type="ARBA" id="ARBA00022927"/>
    </source>
</evidence>
<evidence type="ECO:0000256" key="7">
    <source>
        <dbReference type="ARBA" id="ARBA00023010"/>
    </source>
</evidence>
<dbReference type="GO" id="GO:0044615">
    <property type="term" value="C:nuclear pore nuclear basket"/>
    <property type="evidence" value="ECO:0007669"/>
    <property type="project" value="TreeGrafter"/>
</dbReference>
<dbReference type="CDD" id="cd12441">
    <property type="entry name" value="RRM_Nup53_like"/>
    <property type="match status" value="1"/>
</dbReference>
<evidence type="ECO:0000256" key="5">
    <source>
        <dbReference type="ARBA" id="ARBA00022816"/>
    </source>
</evidence>
<dbReference type="GO" id="GO:0006607">
    <property type="term" value="P:NLS-bearing protein import into nucleus"/>
    <property type="evidence" value="ECO:0007669"/>
    <property type="project" value="TreeGrafter"/>
</dbReference>
<dbReference type="InterPro" id="IPR007846">
    <property type="entry name" value="RRM_NUP35_dom"/>
</dbReference>
<dbReference type="FunFam" id="3.30.70.330:FF:000095">
    <property type="entry name" value="Putative Nucleoporin NUP53"/>
    <property type="match status" value="1"/>
</dbReference>
<feature type="compositionally biased region" description="Polar residues" evidence="13">
    <location>
        <begin position="118"/>
        <end position="138"/>
    </location>
</feature>
<comment type="similarity">
    <text evidence="2">Belongs to the Nup35 family.</text>
</comment>
<evidence type="ECO:0000313" key="15">
    <source>
        <dbReference type="EMBL" id="EYB98349.1"/>
    </source>
</evidence>
<evidence type="ECO:0000256" key="11">
    <source>
        <dbReference type="ARBA" id="ARBA00030250"/>
    </source>
</evidence>
<evidence type="ECO:0000256" key="3">
    <source>
        <dbReference type="ARBA" id="ARBA00016439"/>
    </source>
</evidence>
<keyword evidence="16" id="KW-1185">Reference proteome</keyword>
<proteinExistence type="inferred from homology"/>
<dbReference type="Pfam" id="PF05172">
    <property type="entry name" value="RRM_Nup35"/>
    <property type="match status" value="1"/>
</dbReference>
<dbReference type="InterPro" id="IPR012677">
    <property type="entry name" value="Nucleotide-bd_a/b_plait_sf"/>
</dbReference>
<dbReference type="AlphaFoldDB" id="A0A016T6W6"/>
<dbReference type="GO" id="GO:0005543">
    <property type="term" value="F:phospholipid binding"/>
    <property type="evidence" value="ECO:0007669"/>
    <property type="project" value="TreeGrafter"/>
</dbReference>
<feature type="region of interest" description="Disordered" evidence="13">
    <location>
        <begin position="1"/>
        <end position="184"/>
    </location>
</feature>
<accession>A0A016T6W6</accession>
<gene>
    <name evidence="15" type="primary">Acey_s0132.g1733</name>
    <name evidence="15" type="synonym">Acey-npp-19</name>
    <name evidence="15" type="ORF">Y032_0132g1733</name>
</gene>
<keyword evidence="5 12" id="KW-0509">mRNA transport</keyword>
<sequence>MYSSPLLNRSAGISPSMDTLQSSDAMSGLNKRFTGDGQDDAAAKTPSFLFGQKRRSMAPGTPSYLNNPYAGHSAPSNDIFASPIPNQLRGENAGNSGKSVHWSPALVQERSHPHDSSRPTLKSLPSQASGPFTPSGTLSPAPPLRSMRDEIEPVRKVSRRSVSLAGADSPFATAGGSKSAPEASQTAADTWVTVYGFPPEQASNVLKHFSRHGEIVSHQVPSRGNWMHIRYSCPVHARQALSRNASLIDSSLRVGVIPCTEKEIVGEDASQIASSVLNRSSVVEESIREDRVQEIPSITPSKENQEMLDDSMNRSRLSMASRAGMRSLSVTYESRLDQKNPQPVKHDSIMNKLWTAVGL</sequence>
<dbReference type="GO" id="GO:0044613">
    <property type="term" value="C:nuclear pore central transport channel"/>
    <property type="evidence" value="ECO:0007669"/>
    <property type="project" value="TreeGrafter"/>
</dbReference>
<keyword evidence="4 12" id="KW-0813">Transport</keyword>
<keyword evidence="6" id="KW-0653">Protein transport</keyword>
<dbReference type="EMBL" id="JARK01001468">
    <property type="protein sequence ID" value="EYB98349.1"/>
    <property type="molecule type" value="Genomic_DNA"/>
</dbReference>
<evidence type="ECO:0000256" key="12">
    <source>
        <dbReference type="PROSITE-ProRule" id="PRU00804"/>
    </source>
</evidence>
<name>A0A016T6W6_9BILA</name>
<dbReference type="PANTHER" id="PTHR21527:SF6">
    <property type="entry name" value="NUCLEOPORIN NUP35"/>
    <property type="match status" value="1"/>
</dbReference>
<evidence type="ECO:0000259" key="14">
    <source>
        <dbReference type="PROSITE" id="PS51472"/>
    </source>
</evidence>
<keyword evidence="8 12" id="KW-0906">Nuclear pore complex</keyword>
<dbReference type="GO" id="GO:0051028">
    <property type="term" value="P:mRNA transport"/>
    <property type="evidence" value="ECO:0007669"/>
    <property type="project" value="UniProtKB-UniRule"/>
</dbReference>
<dbReference type="PROSITE" id="PS51472">
    <property type="entry name" value="RRM_NUP35"/>
    <property type="match status" value="1"/>
</dbReference>
<keyword evidence="7" id="KW-0811">Translocation</keyword>
<protein>
    <recommendedName>
        <fullName evidence="3">Nucleoporin NUP35</fullName>
    </recommendedName>
    <alternativeName>
        <fullName evidence="11">35 kDa nucleoporin</fullName>
    </alternativeName>
    <alternativeName>
        <fullName evidence="10">Nucleoporin NUP53</fullName>
    </alternativeName>
</protein>
<evidence type="ECO:0000256" key="8">
    <source>
        <dbReference type="ARBA" id="ARBA00023132"/>
    </source>
</evidence>
<evidence type="ECO:0000256" key="1">
    <source>
        <dbReference type="ARBA" id="ARBA00004567"/>
    </source>
</evidence>
<keyword evidence="9 12" id="KW-0539">Nucleus</keyword>
<dbReference type="InterPro" id="IPR035979">
    <property type="entry name" value="RBD_domain_sf"/>
</dbReference>
<evidence type="ECO:0000256" key="4">
    <source>
        <dbReference type="ARBA" id="ARBA00022448"/>
    </source>
</evidence>
<feature type="compositionally biased region" description="Polar residues" evidence="13">
    <location>
        <begin position="1"/>
        <end position="25"/>
    </location>
</feature>
<dbReference type="PANTHER" id="PTHR21527">
    <property type="entry name" value="NUCLEOPORIN NUP35"/>
    <property type="match status" value="1"/>
</dbReference>
<evidence type="ECO:0000256" key="2">
    <source>
        <dbReference type="ARBA" id="ARBA00009454"/>
    </source>
</evidence>
<comment type="caution">
    <text evidence="15">The sequence shown here is derived from an EMBL/GenBank/DDBJ whole genome shotgun (WGS) entry which is preliminary data.</text>
</comment>
<evidence type="ECO:0000313" key="16">
    <source>
        <dbReference type="Proteomes" id="UP000024635"/>
    </source>
</evidence>
<feature type="domain" description="RRM Nup35-type" evidence="14">
    <location>
        <begin position="186"/>
        <end position="266"/>
    </location>
</feature>
<dbReference type="GO" id="GO:0006999">
    <property type="term" value="P:nuclear pore organization"/>
    <property type="evidence" value="ECO:0007669"/>
    <property type="project" value="TreeGrafter"/>
</dbReference>
<organism evidence="15 16">
    <name type="scientific">Ancylostoma ceylanicum</name>
    <dbReference type="NCBI Taxonomy" id="53326"/>
    <lineage>
        <taxon>Eukaryota</taxon>
        <taxon>Metazoa</taxon>
        <taxon>Ecdysozoa</taxon>
        <taxon>Nematoda</taxon>
        <taxon>Chromadorea</taxon>
        <taxon>Rhabditida</taxon>
        <taxon>Rhabditina</taxon>
        <taxon>Rhabditomorpha</taxon>
        <taxon>Strongyloidea</taxon>
        <taxon>Ancylostomatidae</taxon>
        <taxon>Ancylostomatinae</taxon>
        <taxon>Ancylostoma</taxon>
    </lineage>
</organism>
<dbReference type="Proteomes" id="UP000024635">
    <property type="component" value="Unassembled WGS sequence"/>
</dbReference>
<dbReference type="OrthoDB" id="10015491at2759"/>
<dbReference type="STRING" id="53326.A0A016T6W6"/>
<dbReference type="SUPFAM" id="SSF54928">
    <property type="entry name" value="RNA-binding domain, RBD"/>
    <property type="match status" value="1"/>
</dbReference>
<evidence type="ECO:0000256" key="10">
    <source>
        <dbReference type="ARBA" id="ARBA00029997"/>
    </source>
</evidence>
<feature type="compositionally biased region" description="Basic and acidic residues" evidence="13">
    <location>
        <begin position="146"/>
        <end position="155"/>
    </location>
</feature>